<gene>
    <name evidence="1" type="ORF">NCG91_04320</name>
</gene>
<dbReference type="Proteomes" id="UP001202243">
    <property type="component" value="Unassembled WGS sequence"/>
</dbReference>
<reference evidence="1 2" key="1">
    <citation type="submission" date="2022-06" db="EMBL/GenBank/DDBJ databases">
        <title>Janthinobacterium kumbetensis sp. nov., isolated from spring water in Turkey.</title>
        <authorList>
            <person name="Inan Bektas K."/>
            <person name="Belduz A.A."/>
            <person name="Canakci S."/>
            <person name="Nalcaoglu A."/>
            <person name="Ceylan E."/>
            <person name="Kati H."/>
        </authorList>
    </citation>
    <scope>NUCLEOTIDE SEQUENCE [LARGE SCALE GENOMIC DNA]</scope>
    <source>
        <strain evidence="1 2">GK</strain>
    </source>
</reference>
<comment type="caution">
    <text evidence="1">The sequence shown here is derived from an EMBL/GenBank/DDBJ whole genome shotgun (WGS) entry which is preliminary data.</text>
</comment>
<dbReference type="EMBL" id="JAMQGR010000001">
    <property type="protein sequence ID" value="MCM2564813.1"/>
    <property type="molecule type" value="Genomic_DNA"/>
</dbReference>
<accession>A0ABT0WNG1</accession>
<evidence type="ECO:0000313" key="1">
    <source>
        <dbReference type="EMBL" id="MCM2564813.1"/>
    </source>
</evidence>
<organism evidence="1 2">
    <name type="scientific">Janthinobacterium kumbetense</name>
    <dbReference type="NCBI Taxonomy" id="2950280"/>
    <lineage>
        <taxon>Bacteria</taxon>
        <taxon>Pseudomonadati</taxon>
        <taxon>Pseudomonadota</taxon>
        <taxon>Betaproteobacteria</taxon>
        <taxon>Burkholderiales</taxon>
        <taxon>Oxalobacteraceae</taxon>
        <taxon>Janthinobacterium</taxon>
    </lineage>
</organism>
<proteinExistence type="predicted"/>
<name>A0ABT0WNG1_9BURK</name>
<dbReference type="RefSeq" id="WP_251348715.1">
    <property type="nucleotide sequence ID" value="NZ_JAMQGR010000001.1"/>
</dbReference>
<protein>
    <submittedName>
        <fullName evidence="1">Uncharacterized protein</fullName>
    </submittedName>
</protein>
<keyword evidence="2" id="KW-1185">Reference proteome</keyword>
<sequence>MTNIEQGQALEREAVALYQQYGFFLPGPAKAFFRKLAIHLQWQDLMKVAK</sequence>
<evidence type="ECO:0000313" key="2">
    <source>
        <dbReference type="Proteomes" id="UP001202243"/>
    </source>
</evidence>